<organism evidence="1 2">
    <name type="scientific">Dyadobacter frigoris</name>
    <dbReference type="NCBI Taxonomy" id="2576211"/>
    <lineage>
        <taxon>Bacteria</taxon>
        <taxon>Pseudomonadati</taxon>
        <taxon>Bacteroidota</taxon>
        <taxon>Cytophagia</taxon>
        <taxon>Cytophagales</taxon>
        <taxon>Spirosomataceae</taxon>
        <taxon>Dyadobacter</taxon>
    </lineage>
</organism>
<evidence type="ECO:0000313" key="1">
    <source>
        <dbReference type="EMBL" id="TKT91493.1"/>
    </source>
</evidence>
<comment type="caution">
    <text evidence="1">The sequence shown here is derived from an EMBL/GenBank/DDBJ whole genome shotgun (WGS) entry which is preliminary data.</text>
</comment>
<sequence length="130" mass="14942">MINCKKDKIDAQPDEIMKPLVGKWYLTEVEQIVNGEKVWVPFAGYEAIYTNFRFDGVELYENGKASCCAPKTYYINNTRYEVVPKKEVSYSFDCSLVDCMPCPSYTIEVNGNQMMIARCSSARSKYLRAE</sequence>
<dbReference type="RefSeq" id="WP_137340641.1">
    <property type="nucleotide sequence ID" value="NZ_BSQH01000003.1"/>
</dbReference>
<dbReference type="EMBL" id="SZVO01000006">
    <property type="protein sequence ID" value="TKT91493.1"/>
    <property type="molecule type" value="Genomic_DNA"/>
</dbReference>
<accession>A0A4V6BIS4</accession>
<keyword evidence="2" id="KW-1185">Reference proteome</keyword>
<gene>
    <name evidence="1" type="ORF">FDK13_14060</name>
</gene>
<dbReference type="Proteomes" id="UP000304900">
    <property type="component" value="Unassembled WGS sequence"/>
</dbReference>
<dbReference type="OrthoDB" id="953349at2"/>
<reference evidence="1 2" key="1">
    <citation type="submission" date="2019-05" db="EMBL/GenBank/DDBJ databases">
        <title>Dyadobacter AR-3-8 sp. nov., isolated from arctic soil.</title>
        <authorList>
            <person name="Chaudhary D.K."/>
        </authorList>
    </citation>
    <scope>NUCLEOTIDE SEQUENCE [LARGE SCALE GENOMIC DNA]</scope>
    <source>
        <strain evidence="1 2">AR-3-8</strain>
    </source>
</reference>
<evidence type="ECO:0000313" key="2">
    <source>
        <dbReference type="Proteomes" id="UP000304900"/>
    </source>
</evidence>
<dbReference type="AlphaFoldDB" id="A0A4V6BIS4"/>
<protein>
    <recommendedName>
        <fullName evidence="3">Lipocalin-like domain-containing protein</fullName>
    </recommendedName>
</protein>
<proteinExistence type="predicted"/>
<evidence type="ECO:0008006" key="3">
    <source>
        <dbReference type="Google" id="ProtNLM"/>
    </source>
</evidence>
<name>A0A4V6BIS4_9BACT</name>